<dbReference type="SMART" id="SM00256">
    <property type="entry name" value="FBOX"/>
    <property type="match status" value="1"/>
</dbReference>
<dbReference type="PANTHER" id="PTHR12125">
    <property type="entry name" value="F-BOX ONLY PROTEIN 6-LIKE PROTEIN"/>
    <property type="match status" value="1"/>
</dbReference>
<dbReference type="InterPro" id="IPR008979">
    <property type="entry name" value="Galactose-bd-like_sf"/>
</dbReference>
<dbReference type="PANTHER" id="PTHR12125:SF5">
    <property type="entry name" value="F-BOX DOMAIN-CONTAINING PROTEIN"/>
    <property type="match status" value="1"/>
</dbReference>
<dbReference type="Pfam" id="PF12937">
    <property type="entry name" value="F-box-like"/>
    <property type="match status" value="1"/>
</dbReference>
<organism evidence="3 4">
    <name type="scientific">Sitophilus oryzae</name>
    <name type="common">Rice weevil</name>
    <name type="synonym">Curculio oryzae</name>
    <dbReference type="NCBI Taxonomy" id="7048"/>
    <lineage>
        <taxon>Eukaryota</taxon>
        <taxon>Metazoa</taxon>
        <taxon>Ecdysozoa</taxon>
        <taxon>Arthropoda</taxon>
        <taxon>Hexapoda</taxon>
        <taxon>Insecta</taxon>
        <taxon>Pterygota</taxon>
        <taxon>Neoptera</taxon>
        <taxon>Endopterygota</taxon>
        <taxon>Coleoptera</taxon>
        <taxon>Polyphaga</taxon>
        <taxon>Cucujiformia</taxon>
        <taxon>Curculionidae</taxon>
        <taxon>Dryophthorinae</taxon>
        <taxon>Sitophilus</taxon>
    </lineage>
</organism>
<dbReference type="GeneID" id="115891561"/>
<dbReference type="GO" id="GO:0006516">
    <property type="term" value="P:glycoprotein catabolic process"/>
    <property type="evidence" value="ECO:0007669"/>
    <property type="project" value="TreeGrafter"/>
</dbReference>
<dbReference type="FunFam" id="2.60.120.260:FF:000012">
    <property type="entry name" value="F-box only protein 2"/>
    <property type="match status" value="1"/>
</dbReference>
<dbReference type="RefSeq" id="XP_030767912.1">
    <property type="nucleotide sequence ID" value="XM_030912052.1"/>
</dbReference>
<evidence type="ECO:0000259" key="1">
    <source>
        <dbReference type="PROSITE" id="PS50181"/>
    </source>
</evidence>
<reference evidence="4" key="1">
    <citation type="submission" date="2025-08" db="UniProtKB">
        <authorList>
            <consortium name="RefSeq"/>
        </authorList>
    </citation>
    <scope>IDENTIFICATION</scope>
    <source>
        <tissue evidence="4">Gonads</tissue>
    </source>
</reference>
<dbReference type="InterPro" id="IPR007397">
    <property type="entry name" value="F-box-assoc_dom"/>
</dbReference>
<dbReference type="GO" id="GO:0031146">
    <property type="term" value="P:SCF-dependent proteasomal ubiquitin-dependent protein catabolic process"/>
    <property type="evidence" value="ECO:0007669"/>
    <property type="project" value="TreeGrafter"/>
</dbReference>
<feature type="domain" description="FBA" evidence="2">
    <location>
        <begin position="105"/>
        <end position="318"/>
    </location>
</feature>
<gene>
    <name evidence="4" type="primary">LOC115891561</name>
</gene>
<name>A0A6J2YXB5_SITOR</name>
<dbReference type="InterPro" id="IPR001810">
    <property type="entry name" value="F-box_dom"/>
</dbReference>
<sequence length="334" mass="38985">MDILKPIIKIIRGDLTPESPENMEFHGQFTIEDDSLNGAILNNILLPEEIILNIFSYLEPREILNCSLVCKYWCNLAKSNTLWQHIYNEREFPKKAKNLPWYVFYCYFTTDNFKNLIKNGNGQEKFKHWSITANGGDRIIIEDIPSGCDPLNLDIPEFNNCASCFTTSYHWCTKYQIIDIAKKHLLSYIIKKYTPKIYASEWYCGRFDCGSVYRLYVICETPVESARDLLQKSDHHFSYNQQFPGGSLDREEPSVNYKMEVGIIQQFSNPQWTKVEIEWKDYPKDINALYFRHQGKDTQFWAGHYGSKFAGGVLKFVFESIEPIPDDSMDSEDV</sequence>
<dbReference type="GO" id="GO:0019005">
    <property type="term" value="C:SCF ubiquitin ligase complex"/>
    <property type="evidence" value="ECO:0007669"/>
    <property type="project" value="TreeGrafter"/>
</dbReference>
<evidence type="ECO:0000259" key="2">
    <source>
        <dbReference type="PROSITE" id="PS51114"/>
    </source>
</evidence>
<protein>
    <submittedName>
        <fullName evidence="4">F-box only protein 6-like</fullName>
    </submittedName>
</protein>
<dbReference type="Proteomes" id="UP000504635">
    <property type="component" value="Unplaced"/>
</dbReference>
<dbReference type="PROSITE" id="PS50181">
    <property type="entry name" value="FBOX"/>
    <property type="match status" value="1"/>
</dbReference>
<dbReference type="InParanoid" id="A0A6J2YXB5"/>
<dbReference type="GO" id="GO:0036503">
    <property type="term" value="P:ERAD pathway"/>
    <property type="evidence" value="ECO:0007669"/>
    <property type="project" value="TreeGrafter"/>
</dbReference>
<evidence type="ECO:0000313" key="4">
    <source>
        <dbReference type="RefSeq" id="XP_030767912.1"/>
    </source>
</evidence>
<dbReference type="Gene3D" id="1.20.1280.50">
    <property type="match status" value="1"/>
</dbReference>
<dbReference type="KEGG" id="soy:115891561"/>
<feature type="domain" description="F-box" evidence="1">
    <location>
        <begin position="40"/>
        <end position="86"/>
    </location>
</feature>
<dbReference type="GO" id="GO:0005737">
    <property type="term" value="C:cytoplasm"/>
    <property type="evidence" value="ECO:0007669"/>
    <property type="project" value="UniProtKB-ARBA"/>
</dbReference>
<dbReference type="Pfam" id="PF04300">
    <property type="entry name" value="FBA"/>
    <property type="match status" value="2"/>
</dbReference>
<dbReference type="OrthoDB" id="1107553at2759"/>
<accession>A0A6J2YXB5</accession>
<evidence type="ECO:0000313" key="3">
    <source>
        <dbReference type="Proteomes" id="UP000504635"/>
    </source>
</evidence>
<keyword evidence="3" id="KW-1185">Reference proteome</keyword>
<dbReference type="InterPro" id="IPR039752">
    <property type="entry name" value="F-box_only"/>
</dbReference>
<dbReference type="SMART" id="SM01198">
    <property type="entry name" value="FBA"/>
    <property type="match status" value="1"/>
</dbReference>
<dbReference type="InterPro" id="IPR036047">
    <property type="entry name" value="F-box-like_dom_sf"/>
</dbReference>
<dbReference type="SUPFAM" id="SSF49785">
    <property type="entry name" value="Galactose-binding domain-like"/>
    <property type="match status" value="1"/>
</dbReference>
<dbReference type="GO" id="GO:0061630">
    <property type="term" value="F:ubiquitin protein ligase activity"/>
    <property type="evidence" value="ECO:0007669"/>
    <property type="project" value="TreeGrafter"/>
</dbReference>
<dbReference type="Gene3D" id="2.60.120.260">
    <property type="entry name" value="Galactose-binding domain-like"/>
    <property type="match status" value="1"/>
</dbReference>
<proteinExistence type="predicted"/>
<dbReference type="SUPFAM" id="SSF81383">
    <property type="entry name" value="F-box domain"/>
    <property type="match status" value="1"/>
</dbReference>
<dbReference type="AlphaFoldDB" id="A0A6J2YXB5"/>
<dbReference type="PROSITE" id="PS51114">
    <property type="entry name" value="FBA"/>
    <property type="match status" value="1"/>
</dbReference>